<sequence length="242" mass="27598">MVLASNLVSGQNFEWNTNFNFSIPKNELLRYPGLQESTYANKYVVGEPLNIELLYQYTGLDPETGFYSVLDRNDDGSLDYEDRKIALDKSPSFFGGWNHELNFKNFSLQFLWRFVKQEGTLELFKAGFLQNQRAEVIDALNTNTQYQLVSRSTAASRAYNNVLNSNYTITDASFLRLQNLNLSYDVPKNWLRPLGMKSATLFFTGQNLITLTSYKGLDPEIPNGGINFNSLRSITTGLNLKF</sequence>
<reference evidence="1 2" key="1">
    <citation type="submission" date="2016-07" db="EMBL/GenBank/DDBJ databases">
        <title>Multi-omics approach to identify versatile polysaccharide utilization systems of a marine flavobacterium Gramella flava.</title>
        <authorList>
            <person name="Tang K."/>
        </authorList>
    </citation>
    <scope>NUCLEOTIDE SEQUENCE [LARGE SCALE GENOMIC DNA]</scope>
    <source>
        <strain evidence="1 2">JLT2011</strain>
    </source>
</reference>
<dbReference type="STRING" id="1229726.GRFL_0916"/>
<name>A0A1L7I209_9FLAO</name>
<dbReference type="AlphaFoldDB" id="A0A1L7I209"/>
<dbReference type="KEGG" id="gfl:GRFL_0916"/>
<organism evidence="1 2">
    <name type="scientific">Christiangramia flava JLT2011</name>
    <dbReference type="NCBI Taxonomy" id="1229726"/>
    <lineage>
        <taxon>Bacteria</taxon>
        <taxon>Pseudomonadati</taxon>
        <taxon>Bacteroidota</taxon>
        <taxon>Flavobacteriia</taxon>
        <taxon>Flavobacteriales</taxon>
        <taxon>Flavobacteriaceae</taxon>
        <taxon>Christiangramia</taxon>
    </lineage>
</organism>
<dbReference type="Proteomes" id="UP000186230">
    <property type="component" value="Chromosome"/>
</dbReference>
<protein>
    <submittedName>
        <fullName evidence="1">Putative outer membrane protein,involved in nutrient binding</fullName>
    </submittedName>
</protein>
<evidence type="ECO:0000313" key="2">
    <source>
        <dbReference type="Proteomes" id="UP000186230"/>
    </source>
</evidence>
<proteinExistence type="predicted"/>
<dbReference type="EMBL" id="CP016359">
    <property type="protein sequence ID" value="APU67640.1"/>
    <property type="molecule type" value="Genomic_DNA"/>
</dbReference>
<accession>A0A1L7I209</accession>
<keyword evidence="2" id="KW-1185">Reference proteome</keyword>
<evidence type="ECO:0000313" key="1">
    <source>
        <dbReference type="EMBL" id="APU67640.1"/>
    </source>
</evidence>
<gene>
    <name evidence="1" type="ORF">GRFL_0916</name>
</gene>